<proteinExistence type="predicted"/>
<name>A0ABX1MAF0_9CYAN</name>
<accession>A0ABX1MAF0</accession>
<reference evidence="2 3" key="1">
    <citation type="submission" date="2018-06" db="EMBL/GenBank/DDBJ databases">
        <title>Comparative genomics of Brasilonema spp. strains.</title>
        <authorList>
            <person name="Alvarenga D.O."/>
            <person name="Fiore M.F."/>
            <person name="Varani A.M."/>
        </authorList>
    </citation>
    <scope>NUCLEOTIDE SEQUENCE [LARGE SCALE GENOMIC DNA]</scope>
    <source>
        <strain evidence="2 3">UFV-OR1</strain>
    </source>
</reference>
<dbReference type="EMBL" id="QMEC01000109">
    <property type="protein sequence ID" value="NMF65585.1"/>
    <property type="molecule type" value="Genomic_DNA"/>
</dbReference>
<sequence length="94" mass="9271">MVGLLVVPLVPGLLVVPVVGFLAGVFLPPVVRGLAVPVGVGVAVPVGVGVVVVAGICAWTNDGNVATGAATAIPKTREAAMVLRSLLILTNHSS</sequence>
<gene>
    <name evidence="2" type="ORF">DP115_23635</name>
</gene>
<comment type="caution">
    <text evidence="2">The sequence shown here is derived from an EMBL/GenBank/DDBJ whole genome shotgun (WGS) entry which is preliminary data.</text>
</comment>
<keyword evidence="1" id="KW-0812">Transmembrane</keyword>
<evidence type="ECO:0000313" key="3">
    <source>
        <dbReference type="Proteomes" id="UP000762253"/>
    </source>
</evidence>
<feature type="transmembrane region" description="Helical" evidence="1">
    <location>
        <begin position="34"/>
        <end position="56"/>
    </location>
</feature>
<evidence type="ECO:0000256" key="1">
    <source>
        <dbReference type="SAM" id="Phobius"/>
    </source>
</evidence>
<keyword evidence="3" id="KW-1185">Reference proteome</keyword>
<evidence type="ECO:0000313" key="2">
    <source>
        <dbReference type="EMBL" id="NMF65585.1"/>
    </source>
</evidence>
<protein>
    <submittedName>
        <fullName evidence="2">Uncharacterized protein</fullName>
    </submittedName>
</protein>
<keyword evidence="1" id="KW-1133">Transmembrane helix</keyword>
<organism evidence="2 3">
    <name type="scientific">Brasilonema octagenarum UFV-OR1</name>
    <dbReference type="NCBI Taxonomy" id="417115"/>
    <lineage>
        <taxon>Bacteria</taxon>
        <taxon>Bacillati</taxon>
        <taxon>Cyanobacteriota</taxon>
        <taxon>Cyanophyceae</taxon>
        <taxon>Nostocales</taxon>
        <taxon>Scytonemataceae</taxon>
        <taxon>Brasilonema</taxon>
        <taxon>Octagenarum group</taxon>
    </lineage>
</organism>
<keyword evidence="1" id="KW-0472">Membrane</keyword>
<dbReference type="Proteomes" id="UP000762253">
    <property type="component" value="Unassembled WGS sequence"/>
</dbReference>
<feature type="transmembrane region" description="Helical" evidence="1">
    <location>
        <begin position="6"/>
        <end position="27"/>
    </location>
</feature>